<evidence type="ECO:0000256" key="4">
    <source>
        <dbReference type="ARBA" id="ARBA00029851"/>
    </source>
</evidence>
<dbReference type="AlphaFoldDB" id="A0A7J0DQV0"/>
<dbReference type="PROSITE" id="PS50294">
    <property type="entry name" value="WD_REPEATS_REGION"/>
    <property type="match status" value="1"/>
</dbReference>
<sequence>MSSKRLYCWAKVMCMQTYAISPQRIERCVSARVLEADFPPTSGIRADGTDHPIAHLYDVNTFQCYLPANVPEIGVNGSINQVRYSSTGGMYVTASKDGAVRLWDGVTANCVRSIVGAHGTTETISANFTKDQRFCSLLRKGFFREALGSWDWKIGQTISRSHTYAVALSGMFWDSCTVIFKKMYASHLHVCLHSSTLNHVRPSLGVPPAAAPTSLSMTKATSPSSFTRGSRPKRSMRRLGPCPTRRPLAAAVNLSSVAANTGDEEAFGLLLQAVFNDTEEFVLSIDEPSNEIIIWDAITTEKVARWPSNHVGAPRWLEQSPTEAAFVSCGNDRSVRFWKELL</sequence>
<evidence type="ECO:0000256" key="3">
    <source>
        <dbReference type="ARBA" id="ARBA00023242"/>
    </source>
</evidence>
<name>A0A7J0DQV0_9ERIC</name>
<dbReference type="EMBL" id="BJWL01000347">
    <property type="protein sequence ID" value="GFS40367.1"/>
    <property type="molecule type" value="Genomic_DNA"/>
</dbReference>
<dbReference type="InterPro" id="IPR044633">
    <property type="entry name" value="CstF1-like"/>
</dbReference>
<evidence type="ECO:0000256" key="5">
    <source>
        <dbReference type="PROSITE-ProRule" id="PRU00221"/>
    </source>
</evidence>
<dbReference type="GO" id="GO:0005848">
    <property type="term" value="C:mRNA cleavage stimulating factor complex"/>
    <property type="evidence" value="ECO:0007669"/>
    <property type="project" value="InterPro"/>
</dbReference>
<dbReference type="InterPro" id="IPR001680">
    <property type="entry name" value="WD40_rpt"/>
</dbReference>
<dbReference type="PANTHER" id="PTHR44133">
    <property type="entry name" value="CLEAVAGE STIMULATION FACTOR SUBUNIT 1"/>
    <property type="match status" value="1"/>
</dbReference>
<evidence type="ECO:0000256" key="2">
    <source>
        <dbReference type="ARBA" id="ARBA00022664"/>
    </source>
</evidence>
<accession>A0A7J0DQV0</accession>
<comment type="caution">
    <text evidence="7">The sequence shown here is derived from an EMBL/GenBank/DDBJ whole genome shotgun (WGS) entry which is preliminary data.</text>
</comment>
<reference evidence="8" key="1">
    <citation type="submission" date="2019-07" db="EMBL/GenBank/DDBJ databases">
        <title>De Novo Assembly of kiwifruit Actinidia rufa.</title>
        <authorList>
            <person name="Sugita-Konishi S."/>
            <person name="Sato K."/>
            <person name="Mori E."/>
            <person name="Abe Y."/>
            <person name="Kisaki G."/>
            <person name="Hamano K."/>
            <person name="Suezawa K."/>
            <person name="Otani M."/>
            <person name="Fukuda T."/>
            <person name="Manabe T."/>
            <person name="Gomi K."/>
            <person name="Tabuchi M."/>
            <person name="Akimitsu K."/>
            <person name="Kataoka I."/>
        </authorList>
    </citation>
    <scope>NUCLEOTIDE SEQUENCE [LARGE SCALE GENOMIC DNA]</scope>
    <source>
        <strain evidence="8">cv. Fuchu</strain>
    </source>
</reference>
<dbReference type="SMART" id="SM00320">
    <property type="entry name" value="WD40"/>
    <property type="match status" value="2"/>
</dbReference>
<evidence type="ECO:0000313" key="7">
    <source>
        <dbReference type="EMBL" id="GFS40367.1"/>
    </source>
</evidence>
<dbReference type="OrthoDB" id="538223at2759"/>
<evidence type="ECO:0000313" key="8">
    <source>
        <dbReference type="Proteomes" id="UP000585474"/>
    </source>
</evidence>
<dbReference type="GO" id="GO:0003723">
    <property type="term" value="F:RNA binding"/>
    <property type="evidence" value="ECO:0007669"/>
    <property type="project" value="TreeGrafter"/>
</dbReference>
<comment type="subcellular location">
    <subcellularLocation>
        <location evidence="1">Nucleus</location>
    </subcellularLocation>
</comment>
<dbReference type="GO" id="GO:0031124">
    <property type="term" value="P:mRNA 3'-end processing"/>
    <property type="evidence" value="ECO:0007669"/>
    <property type="project" value="InterPro"/>
</dbReference>
<evidence type="ECO:0000256" key="6">
    <source>
        <dbReference type="SAM" id="MobiDB-lite"/>
    </source>
</evidence>
<feature type="repeat" description="WD" evidence="5">
    <location>
        <begin position="72"/>
        <end position="113"/>
    </location>
</feature>
<feature type="region of interest" description="Disordered" evidence="6">
    <location>
        <begin position="211"/>
        <end position="240"/>
    </location>
</feature>
<gene>
    <name evidence="7" type="ORF">Acr_00g0068160</name>
</gene>
<dbReference type="PROSITE" id="PS50082">
    <property type="entry name" value="WD_REPEATS_2"/>
    <property type="match status" value="1"/>
</dbReference>
<feature type="compositionally biased region" description="Polar residues" evidence="6">
    <location>
        <begin position="213"/>
        <end position="228"/>
    </location>
</feature>
<dbReference type="Proteomes" id="UP000585474">
    <property type="component" value="Unassembled WGS sequence"/>
</dbReference>
<proteinExistence type="predicted"/>
<dbReference type="InterPro" id="IPR036322">
    <property type="entry name" value="WD40_repeat_dom_sf"/>
</dbReference>
<dbReference type="SUPFAM" id="SSF50978">
    <property type="entry name" value="WD40 repeat-like"/>
    <property type="match status" value="1"/>
</dbReference>
<protein>
    <recommendedName>
        <fullName evidence="4">Cleavage stimulation factor 50 kDa subunit</fullName>
    </recommendedName>
</protein>
<organism evidence="7 8">
    <name type="scientific">Actinidia rufa</name>
    <dbReference type="NCBI Taxonomy" id="165716"/>
    <lineage>
        <taxon>Eukaryota</taxon>
        <taxon>Viridiplantae</taxon>
        <taxon>Streptophyta</taxon>
        <taxon>Embryophyta</taxon>
        <taxon>Tracheophyta</taxon>
        <taxon>Spermatophyta</taxon>
        <taxon>Magnoliopsida</taxon>
        <taxon>eudicotyledons</taxon>
        <taxon>Gunneridae</taxon>
        <taxon>Pentapetalae</taxon>
        <taxon>asterids</taxon>
        <taxon>Ericales</taxon>
        <taxon>Actinidiaceae</taxon>
        <taxon>Actinidia</taxon>
    </lineage>
</organism>
<keyword evidence="3" id="KW-0539">Nucleus</keyword>
<dbReference type="Pfam" id="PF00400">
    <property type="entry name" value="WD40"/>
    <property type="match status" value="1"/>
</dbReference>
<evidence type="ECO:0000256" key="1">
    <source>
        <dbReference type="ARBA" id="ARBA00004123"/>
    </source>
</evidence>
<keyword evidence="5" id="KW-0853">WD repeat</keyword>
<keyword evidence="8" id="KW-1185">Reference proteome</keyword>
<dbReference type="InterPro" id="IPR015943">
    <property type="entry name" value="WD40/YVTN_repeat-like_dom_sf"/>
</dbReference>
<dbReference type="Gene3D" id="2.130.10.10">
    <property type="entry name" value="YVTN repeat-like/Quinoprotein amine dehydrogenase"/>
    <property type="match status" value="2"/>
</dbReference>
<keyword evidence="2" id="KW-0507">mRNA processing</keyword>
<dbReference type="PANTHER" id="PTHR44133:SF2">
    <property type="entry name" value="CLEAVAGE STIMULATION FACTOR SUBUNIT 1"/>
    <property type="match status" value="1"/>
</dbReference>